<feature type="transmembrane region" description="Helical" evidence="1">
    <location>
        <begin position="36"/>
        <end position="54"/>
    </location>
</feature>
<keyword evidence="3" id="KW-1185">Reference proteome</keyword>
<keyword evidence="1" id="KW-1133">Transmembrane helix</keyword>
<gene>
    <name evidence="2" type="ORF">EYB53_024815</name>
</gene>
<dbReference type="EMBL" id="SIJK02000120">
    <property type="protein sequence ID" value="MBP1468954.1"/>
    <property type="molecule type" value="Genomic_DNA"/>
</dbReference>
<dbReference type="RefSeq" id="WP_135482215.1">
    <property type="nucleotide sequence ID" value="NZ_SIJK02000120.1"/>
</dbReference>
<name>A0ABS4DHN4_9CHLR</name>
<reference evidence="2 3" key="1">
    <citation type="submission" date="2021-03" db="EMBL/GenBank/DDBJ databases">
        <authorList>
            <person name="Grouzdev D.S."/>
        </authorList>
    </citation>
    <scope>NUCLEOTIDE SEQUENCE [LARGE SCALE GENOMIC DNA]</scope>
    <source>
        <strain evidence="2 3">M50-1</strain>
    </source>
</reference>
<feature type="transmembrane region" description="Helical" evidence="1">
    <location>
        <begin position="74"/>
        <end position="94"/>
    </location>
</feature>
<proteinExistence type="predicted"/>
<accession>A0ABS4DHN4</accession>
<feature type="transmembrane region" description="Helical" evidence="1">
    <location>
        <begin position="122"/>
        <end position="144"/>
    </location>
</feature>
<keyword evidence="1" id="KW-0812">Transmembrane</keyword>
<dbReference type="Proteomes" id="UP001193081">
    <property type="component" value="Unassembled WGS sequence"/>
</dbReference>
<protein>
    <submittedName>
        <fullName evidence="2">Uncharacterized protein</fullName>
    </submittedName>
</protein>
<comment type="caution">
    <text evidence="2">The sequence shown here is derived from an EMBL/GenBank/DDBJ whole genome shotgun (WGS) entry which is preliminary data.</text>
</comment>
<evidence type="ECO:0000256" key="1">
    <source>
        <dbReference type="SAM" id="Phobius"/>
    </source>
</evidence>
<evidence type="ECO:0000313" key="2">
    <source>
        <dbReference type="EMBL" id="MBP1468954.1"/>
    </source>
</evidence>
<sequence>MSEDRVVVRTLTPHTRALYEAGKKLIVDSADVGREFCKFMITTSIGAIPIYLALLEFSGIKAAMPTLAFWPRVLLWSPALCFTLAALLFMVGYFPKTGEISLDIVEEIVAQRERLLTRQMQWIMMATTALMIGILGSVFTFFLLP</sequence>
<keyword evidence="1" id="KW-0472">Membrane</keyword>
<evidence type="ECO:0000313" key="3">
    <source>
        <dbReference type="Proteomes" id="UP001193081"/>
    </source>
</evidence>
<organism evidence="2 3">
    <name type="scientific">Candidatus Chloroploca mongolica</name>
    <dbReference type="NCBI Taxonomy" id="2528176"/>
    <lineage>
        <taxon>Bacteria</taxon>
        <taxon>Bacillati</taxon>
        <taxon>Chloroflexota</taxon>
        <taxon>Chloroflexia</taxon>
        <taxon>Chloroflexales</taxon>
        <taxon>Chloroflexineae</taxon>
        <taxon>Oscillochloridaceae</taxon>
        <taxon>Candidatus Chloroploca</taxon>
    </lineage>
</organism>